<dbReference type="InterPro" id="IPR002178">
    <property type="entry name" value="PTS_EIIA_type-2_dom"/>
</dbReference>
<dbReference type="Gene3D" id="1.10.10.10">
    <property type="entry name" value="Winged helix-like DNA-binding domain superfamily/Winged helix DNA-binding domain"/>
    <property type="match status" value="1"/>
</dbReference>
<dbReference type="Gene3D" id="1.10.1790.10">
    <property type="entry name" value="PRD domain"/>
    <property type="match status" value="1"/>
</dbReference>
<dbReference type="CDD" id="cd05568">
    <property type="entry name" value="PTS_IIB_bgl_like"/>
    <property type="match status" value="1"/>
</dbReference>
<dbReference type="Proteomes" id="UP001579974">
    <property type="component" value="Unassembled WGS sequence"/>
</dbReference>
<protein>
    <submittedName>
        <fullName evidence="9">BglG family transcription antiterminator</fullName>
    </submittedName>
</protein>
<dbReference type="PROSITE" id="PS51000">
    <property type="entry name" value="HTH_DEOR_2"/>
    <property type="match status" value="1"/>
</dbReference>
<sequence>MTQKLTSRQKYMLHLIVESEGVSTDELVRRLEVSRRTIQRDLQALEGYLRKFKVEFSTTDKGLVLSGNKGQLSRALAELGKLPRTLALTPKDRAFYVAVELLLNEGPLKLSYLAKKLGVTSASISHDLDQVADWLRSRGLRLTRRRGYGVEVSGNEAMRLESIAELVYEQLPMHQLMVLFRREQERDTSLLHTWFIDWFGVRRLEDVRMVLSEELASLNPPLDEAAFYGFMLHVMLTCMRIERDAHLPAEPETAVSTVDTELCRRILHRLVTTATDIEGEVQYLAKHLRGAKVLMTEDSRILPLNITAMDLAYKLAQHLCRELHLPLTDDRDLLLGLAQHLEPAIYRMRTGLVIRNPLLEEIRRRYGQFFGAMRKASEQVLEPLGLTVPDAEIGYLTMHLGAAMERRKAGSTWRAKIVCPNGISSAELLASRMHNEFPQVRIVSVEAVHSLNDTDCDFIVSTVPVATKLRPTITVSPFLDAVDVEGVQNLLETLEGTFAPAARIYHEPELADSEQPSAFARALSERVVHATLVVDSVSSLIQDIAERAVASGDATDREQLTSAIVERERMGSIVLPGKQFAVLHARTDAMTRCHVAVYHLEPPITMQGVGQSAELVDAVLALFAPVEELSSRIHALGRLSAALVMDEQMVETLRTGSTEEVKSIIYHAMTDIQE</sequence>
<dbReference type="SUPFAM" id="SSF55804">
    <property type="entry name" value="Phoshotransferase/anion transport protein"/>
    <property type="match status" value="1"/>
</dbReference>
<dbReference type="InterPro" id="IPR001034">
    <property type="entry name" value="DeoR_HTH"/>
</dbReference>
<dbReference type="InterPro" id="IPR036388">
    <property type="entry name" value="WH-like_DNA-bd_sf"/>
</dbReference>
<dbReference type="SUPFAM" id="SSF46785">
    <property type="entry name" value="Winged helix' DNA-binding domain"/>
    <property type="match status" value="1"/>
</dbReference>
<dbReference type="Pfam" id="PF08279">
    <property type="entry name" value="HTH_11"/>
    <property type="match status" value="1"/>
</dbReference>
<evidence type="ECO:0000259" key="6">
    <source>
        <dbReference type="PROSITE" id="PS51094"/>
    </source>
</evidence>
<dbReference type="Gene3D" id="3.40.50.2300">
    <property type="match status" value="1"/>
</dbReference>
<evidence type="ECO:0000313" key="9">
    <source>
        <dbReference type="EMBL" id="MFB5191979.1"/>
    </source>
</evidence>
<proteinExistence type="predicted"/>
<dbReference type="Gene3D" id="3.40.930.10">
    <property type="entry name" value="Mannitol-specific EII, Chain A"/>
    <property type="match status" value="1"/>
</dbReference>
<feature type="domain" description="PRD" evidence="8">
    <location>
        <begin position="303"/>
        <end position="410"/>
    </location>
</feature>
<comment type="caution">
    <text evidence="9">The sequence shown here is derived from an EMBL/GenBank/DDBJ whole genome shotgun (WGS) entry which is preliminary data.</text>
</comment>
<evidence type="ECO:0000256" key="4">
    <source>
        <dbReference type="ARBA" id="ARBA00023163"/>
    </source>
</evidence>
<keyword evidence="2" id="KW-0677">Repeat</keyword>
<dbReference type="SUPFAM" id="SSF52794">
    <property type="entry name" value="PTS system IIB component-like"/>
    <property type="match status" value="1"/>
</dbReference>
<dbReference type="RefSeq" id="WP_275475088.1">
    <property type="nucleotide sequence ID" value="NZ_CP162940.1"/>
</dbReference>
<evidence type="ECO:0000313" key="10">
    <source>
        <dbReference type="Proteomes" id="UP001579974"/>
    </source>
</evidence>
<dbReference type="InterPro" id="IPR016152">
    <property type="entry name" value="PTrfase/Anion_transptr"/>
</dbReference>
<reference evidence="9 10" key="1">
    <citation type="journal article" date="2024" name="Int. J. Mol. Sci.">
        <title>Exploration of Alicyclobacillus spp. Genome in Search of Antibiotic Resistance.</title>
        <authorList>
            <person name="Bucka-Kolendo J."/>
            <person name="Kiousi D.E."/>
            <person name="Dekowska A."/>
            <person name="Mikolajczuk-Szczyrba A."/>
            <person name="Karadedos D.M."/>
            <person name="Michael P."/>
            <person name="Galanis A."/>
            <person name="Sokolowska B."/>
        </authorList>
    </citation>
    <scope>NUCLEOTIDE SEQUENCE [LARGE SCALE GENOMIC DNA]</scope>
    <source>
        <strain evidence="9 10">KKP 3000</strain>
    </source>
</reference>
<evidence type="ECO:0000256" key="1">
    <source>
        <dbReference type="ARBA" id="ARBA00022679"/>
    </source>
</evidence>
<dbReference type="InterPro" id="IPR050661">
    <property type="entry name" value="BglG_antiterminators"/>
</dbReference>
<keyword evidence="10" id="KW-1185">Reference proteome</keyword>
<keyword evidence="3" id="KW-0805">Transcription regulation</keyword>
<name>A0ABV5AI80_9BACL</name>
<dbReference type="PROSITE" id="PS51094">
    <property type="entry name" value="PTS_EIIA_TYPE_2"/>
    <property type="match status" value="1"/>
</dbReference>
<evidence type="ECO:0000259" key="5">
    <source>
        <dbReference type="PROSITE" id="PS51000"/>
    </source>
</evidence>
<dbReference type="Pfam" id="PF00874">
    <property type="entry name" value="PRD"/>
    <property type="match status" value="1"/>
</dbReference>
<organism evidence="9 10">
    <name type="scientific">Alicyclobacillus fastidiosus</name>
    <dbReference type="NCBI Taxonomy" id="392011"/>
    <lineage>
        <taxon>Bacteria</taxon>
        <taxon>Bacillati</taxon>
        <taxon>Bacillota</taxon>
        <taxon>Bacilli</taxon>
        <taxon>Bacillales</taxon>
        <taxon>Alicyclobacillaceae</taxon>
        <taxon>Alicyclobacillus</taxon>
    </lineage>
</organism>
<feature type="domain" description="HTH deoR-type" evidence="5">
    <location>
        <begin position="5"/>
        <end position="73"/>
    </location>
</feature>
<dbReference type="EMBL" id="JBDXSU010000015">
    <property type="protein sequence ID" value="MFB5191979.1"/>
    <property type="molecule type" value="Genomic_DNA"/>
</dbReference>
<dbReference type="InterPro" id="IPR036634">
    <property type="entry name" value="PRD_sf"/>
</dbReference>
<dbReference type="InterPro" id="IPR036095">
    <property type="entry name" value="PTS_EIIB-like_sf"/>
</dbReference>
<keyword evidence="1" id="KW-0808">Transferase</keyword>
<dbReference type="InterPro" id="IPR013196">
    <property type="entry name" value="HTH_11"/>
</dbReference>
<dbReference type="SUPFAM" id="SSF63520">
    <property type="entry name" value="PTS-regulatory domain, PRD"/>
    <property type="match status" value="1"/>
</dbReference>
<dbReference type="InterPro" id="IPR011608">
    <property type="entry name" value="PRD"/>
</dbReference>
<dbReference type="InterPro" id="IPR013011">
    <property type="entry name" value="PTS_EIIB_2"/>
</dbReference>
<feature type="domain" description="PTS EIIA type-2" evidence="6">
    <location>
        <begin position="521"/>
        <end position="668"/>
    </location>
</feature>
<feature type="domain" description="PTS EIIB type-2" evidence="7">
    <location>
        <begin position="413"/>
        <end position="499"/>
    </location>
</feature>
<dbReference type="PANTHER" id="PTHR30185:SF18">
    <property type="entry name" value="TRANSCRIPTIONAL REGULATOR MTLR"/>
    <property type="match status" value="1"/>
</dbReference>
<evidence type="ECO:0000259" key="7">
    <source>
        <dbReference type="PROSITE" id="PS51099"/>
    </source>
</evidence>
<evidence type="ECO:0000259" key="8">
    <source>
        <dbReference type="PROSITE" id="PS51372"/>
    </source>
</evidence>
<dbReference type="PROSITE" id="PS51372">
    <property type="entry name" value="PRD_2"/>
    <property type="match status" value="1"/>
</dbReference>
<dbReference type="InterPro" id="IPR036390">
    <property type="entry name" value="WH_DNA-bd_sf"/>
</dbReference>
<dbReference type="PROSITE" id="PS51099">
    <property type="entry name" value="PTS_EIIB_TYPE_2"/>
    <property type="match status" value="1"/>
</dbReference>
<gene>
    <name evidence="9" type="ORF">KKP3000_000770</name>
</gene>
<keyword evidence="4" id="KW-0804">Transcription</keyword>
<accession>A0ABV5AI80</accession>
<evidence type="ECO:0000256" key="3">
    <source>
        <dbReference type="ARBA" id="ARBA00023015"/>
    </source>
</evidence>
<evidence type="ECO:0000256" key="2">
    <source>
        <dbReference type="ARBA" id="ARBA00022737"/>
    </source>
</evidence>
<dbReference type="PANTHER" id="PTHR30185">
    <property type="entry name" value="CRYPTIC BETA-GLUCOSIDE BGL OPERON ANTITERMINATOR"/>
    <property type="match status" value="1"/>
</dbReference>
<dbReference type="Pfam" id="PF00359">
    <property type="entry name" value="PTS_EIIA_2"/>
    <property type="match status" value="1"/>
</dbReference>